<feature type="topological domain" description="Mitochondrial matrix" evidence="12">
    <location>
        <begin position="1"/>
        <end position="50"/>
    </location>
</feature>
<evidence type="ECO:0000256" key="12">
    <source>
        <dbReference type="HAMAP-Rule" id="MF_03208"/>
    </source>
</evidence>
<proteinExistence type="inferred from homology"/>
<evidence type="ECO:0000256" key="3">
    <source>
        <dbReference type="ARBA" id="ARBA00022692"/>
    </source>
</evidence>
<comment type="cofactor">
    <cofactor evidence="12">
        <name>pyruvate</name>
        <dbReference type="ChEBI" id="CHEBI:15361"/>
    </cofactor>
    <text evidence="12">Binds 1 pyruvoyl group covalently per subunit.</text>
</comment>
<evidence type="ECO:0000256" key="7">
    <source>
        <dbReference type="ARBA" id="ARBA00023136"/>
    </source>
</evidence>
<evidence type="ECO:0000256" key="2">
    <source>
        <dbReference type="ARBA" id="ARBA00022516"/>
    </source>
</evidence>
<dbReference type="Proteomes" id="UP001479436">
    <property type="component" value="Unassembled WGS sequence"/>
</dbReference>
<keyword evidence="14" id="KW-1185">Reference proteome</keyword>
<keyword evidence="11 12" id="KW-0670">Pyruvate</keyword>
<keyword evidence="8 12" id="KW-0594">Phospholipid biosynthesis</keyword>
<evidence type="ECO:0000256" key="8">
    <source>
        <dbReference type="ARBA" id="ARBA00023209"/>
    </source>
</evidence>
<comment type="PTM">
    <text evidence="12">Is synthesized initially as an inactive proenzyme. Formation of the active enzyme involves a self-maturation process in which the active site pyruvoyl group is generated from an internal serine residue via an autocatalytic post-translational modification. Two non-identical subunits are generated from the proenzyme in this reaction, and the pyruvate is formed at the N-terminus of the alpha chain, which is derived from the carboxyl end of the proenzyme. The autoendoproteolytic cleavage occurs by a canonical serine protease mechanism, in which the side chain hydroxyl group of the serine supplies its oxygen atom to form the C-terminus of the beta chain, while the remainder of the serine residue undergoes an oxidative deamination to produce ammonia and the pyruvoyl prosthetic group on the alpha chain. During this reaction, the Ser that is part of the protease active site of the proenzyme becomes the pyruvoyl prosthetic group, which constitutes an essential element of the active site of the mature decarboxylase.</text>
</comment>
<dbReference type="EC" id="4.1.1.65" evidence="12"/>
<keyword evidence="10 12" id="KW-1208">Phospholipid metabolism</keyword>
<keyword evidence="5 12" id="KW-1133">Transmembrane helix</keyword>
<name>A0ABR2WB44_9FUNG</name>
<feature type="active site" description="Schiff-base intermediate with substrate; via pyruvic acid; for decarboxylase activity" evidence="12">
    <location>
        <position position="405"/>
    </location>
</feature>
<keyword evidence="12" id="KW-0496">Mitochondrion</keyword>
<feature type="active site" description="Charge relay system; for autoendoproteolytic cleavage activity" evidence="12">
    <location>
        <position position="405"/>
    </location>
</feature>
<evidence type="ECO:0000256" key="4">
    <source>
        <dbReference type="ARBA" id="ARBA00022793"/>
    </source>
</evidence>
<comment type="subcellular location">
    <molecule>Phosphatidylserine decarboxylase 1 alpha chain</molecule>
    <subcellularLocation>
        <location evidence="12">Mitochondrion inner membrane</location>
        <topology evidence="12">Peripheral membrane protein</topology>
        <orientation evidence="12">Intermembrane side</orientation>
    </subcellularLocation>
    <text evidence="12">Anchored to the mitochondrial inner membrane through its interaction with the integral membrane beta chain.</text>
</comment>
<dbReference type="InterPro" id="IPR033177">
    <property type="entry name" value="PSD-B"/>
</dbReference>
<dbReference type="NCBIfam" id="TIGR00163">
    <property type="entry name" value="PS_decarb"/>
    <property type="match status" value="1"/>
</dbReference>
<sequence>MLRYSNKGLLLRAVKRHTILTPIRKFNSTVPKYSAKQNFASLRQKIKDTPIEWAPIPVGLGLAYIGFQQYTHIREREIQKQEESSEFKKPVVVGPWQVHVFGALPLRALSRFFGSFNGVTLPVWLREPGYKLYSWVFGCNLEEMENPDLKSYPNLGDFFYRTLKPGARPIDDGIMVSPSDGKVLHFGVVQGRMVEQIKGFTYNLDAFIGNGNGKDTEWIDTPVGSITDEEEFANVNGITYSLDKLLGEEGEVAPQSTESAKSEQYHIPPLKEGNQLFFCVIYLAPGDYHRFHSPTNWVVQNRRHFAGELFSVSPYMVKLLSNLFVLNERVVLLGQWRHGFFAMAPVGATNVGSIKINFDKELRTNQKEIIPEGTYTQVSYESYSNRLGGYPLRSGDEVGGFRLGSTVVLVFEAPSNFKFTLEPNQTVRVGQKIGELEEN</sequence>
<evidence type="ECO:0000313" key="13">
    <source>
        <dbReference type="EMBL" id="KAK9729185.1"/>
    </source>
</evidence>
<feature type="active site" description="Charge relay system; for autoendoproteolytic cleavage activity" evidence="12">
    <location>
        <position position="180"/>
    </location>
</feature>
<dbReference type="Pfam" id="PF02666">
    <property type="entry name" value="PS_Dcarbxylase"/>
    <property type="match status" value="2"/>
</dbReference>
<feature type="modified residue" description="Pyruvic acid (Ser); by autocatalysis" evidence="12">
    <location>
        <position position="405"/>
    </location>
</feature>
<keyword evidence="12" id="KW-0865">Zymogen</keyword>
<evidence type="ECO:0000256" key="9">
    <source>
        <dbReference type="ARBA" id="ARBA00023239"/>
    </source>
</evidence>
<accession>A0ABR2WB44</accession>
<dbReference type="InterPro" id="IPR033661">
    <property type="entry name" value="PSD_type1_euk"/>
</dbReference>
<organism evidence="13 14">
    <name type="scientific">Basidiobolus ranarum</name>
    <dbReference type="NCBI Taxonomy" id="34480"/>
    <lineage>
        <taxon>Eukaryota</taxon>
        <taxon>Fungi</taxon>
        <taxon>Fungi incertae sedis</taxon>
        <taxon>Zoopagomycota</taxon>
        <taxon>Entomophthoromycotina</taxon>
        <taxon>Basidiobolomycetes</taxon>
        <taxon>Basidiobolales</taxon>
        <taxon>Basidiobolaceae</taxon>
        <taxon>Basidiobolus</taxon>
    </lineage>
</organism>
<keyword evidence="3 12" id="KW-0812">Transmembrane</keyword>
<comment type="similarity">
    <text evidence="12">Belongs to the phosphatidylserine decarboxylase family. PSD-B subfamily. Eukaryotic type I sub-subfamily.</text>
</comment>
<keyword evidence="6 12" id="KW-0443">Lipid metabolism</keyword>
<comment type="subunit">
    <text evidence="12">Heterodimer of a large membrane-associated beta subunit and a small pyruvoyl-containing alpha subunit.</text>
</comment>
<comment type="pathway">
    <text evidence="12">Phospholipid metabolism; phosphatidylethanolamine biosynthesis; phosphatidylethanolamine from CDP-diacylglycerol: step 2/2.</text>
</comment>
<keyword evidence="7 12" id="KW-0472">Membrane</keyword>
<keyword evidence="4 12" id="KW-0210">Decarboxylase</keyword>
<comment type="caution">
    <text evidence="13">The sequence shown here is derived from an EMBL/GenBank/DDBJ whole genome shotgun (WGS) entry which is preliminary data.</text>
</comment>
<reference evidence="13 14" key="1">
    <citation type="submission" date="2023-04" db="EMBL/GenBank/DDBJ databases">
        <title>Genome of Basidiobolus ranarum AG-B5.</title>
        <authorList>
            <person name="Stajich J.E."/>
            <person name="Carter-House D."/>
            <person name="Gryganskyi A."/>
        </authorList>
    </citation>
    <scope>NUCLEOTIDE SEQUENCE [LARGE SCALE GENOMIC DNA]</scope>
    <source>
        <strain evidence="13 14">AG-B5</strain>
    </source>
</reference>
<keyword evidence="9 12" id="KW-0456">Lyase</keyword>
<dbReference type="HAMAP" id="MF_03208">
    <property type="entry name" value="PS_decarb_PSD_B_type1_euk"/>
    <property type="match status" value="1"/>
</dbReference>
<feature type="topological domain" description="Mitochondrial intermembrane" evidence="12">
    <location>
        <begin position="70"/>
        <end position="439"/>
    </location>
</feature>
<evidence type="ECO:0000256" key="5">
    <source>
        <dbReference type="ARBA" id="ARBA00022989"/>
    </source>
</evidence>
<evidence type="ECO:0000256" key="11">
    <source>
        <dbReference type="ARBA" id="ARBA00023317"/>
    </source>
</evidence>
<comment type="catalytic activity">
    <reaction evidence="12">
        <text>a 1,2-diacyl-sn-glycero-3-phospho-L-serine + H(+) = a 1,2-diacyl-sn-glycero-3-phosphoethanolamine + CO2</text>
        <dbReference type="Rhea" id="RHEA:20828"/>
        <dbReference type="ChEBI" id="CHEBI:15378"/>
        <dbReference type="ChEBI" id="CHEBI:16526"/>
        <dbReference type="ChEBI" id="CHEBI:57262"/>
        <dbReference type="ChEBI" id="CHEBI:64612"/>
        <dbReference type="EC" id="4.1.1.65"/>
    </reaction>
</comment>
<dbReference type="EMBL" id="JASJQH010006884">
    <property type="protein sequence ID" value="KAK9729185.1"/>
    <property type="molecule type" value="Genomic_DNA"/>
</dbReference>
<comment type="pathway">
    <text evidence="1">Lipid metabolism.</text>
</comment>
<dbReference type="InterPro" id="IPR003817">
    <property type="entry name" value="PS_Dcarbxylase"/>
</dbReference>
<evidence type="ECO:0000256" key="6">
    <source>
        <dbReference type="ARBA" id="ARBA00023098"/>
    </source>
</evidence>
<evidence type="ECO:0000313" key="14">
    <source>
        <dbReference type="Proteomes" id="UP001479436"/>
    </source>
</evidence>
<comment type="subcellular location">
    <molecule>Phosphatidylserine decarboxylase 1 beta chain</molecule>
    <subcellularLocation>
        <location evidence="12">Mitochondrion inner membrane</location>
        <topology evidence="12">Single-pass membrane protein</topology>
        <orientation evidence="12">Intermembrane side</orientation>
    </subcellularLocation>
</comment>
<protein>
    <recommendedName>
        <fullName evidence="12">Phosphatidylserine decarboxylase proenzyme 1, mitochondrial</fullName>
        <ecNumber evidence="12">4.1.1.65</ecNumber>
    </recommendedName>
    <component>
        <recommendedName>
            <fullName evidence="12">Phosphatidylserine decarboxylase 1 beta chain</fullName>
        </recommendedName>
    </component>
    <component>
        <recommendedName>
            <fullName evidence="12">Phosphatidylserine decarboxylase 1 alpha chain</fullName>
        </recommendedName>
    </component>
</protein>
<feature type="chain" id="PRO_5044900945" description="Phosphatidylserine decarboxylase 1 beta chain" evidence="12">
    <location>
        <begin position="1"/>
        <end position="404"/>
    </location>
</feature>
<feature type="chain" id="PRO_5044900944" description="Phosphatidylserine decarboxylase 1 alpha chain" evidence="12">
    <location>
        <begin position="405"/>
        <end position="439"/>
    </location>
</feature>
<feature type="site" description="Cleavage (non-hydrolytic); by autocatalysis" evidence="12">
    <location>
        <begin position="404"/>
        <end position="405"/>
    </location>
</feature>
<keyword evidence="2 12" id="KW-0444">Lipid biosynthesis</keyword>
<gene>
    <name evidence="13" type="primary">PSD1_1</name>
    <name evidence="12" type="synonym">PSD1</name>
    <name evidence="13" type="ORF">K7432_000468</name>
</gene>
<evidence type="ECO:0000256" key="10">
    <source>
        <dbReference type="ARBA" id="ARBA00023264"/>
    </source>
</evidence>
<keyword evidence="12" id="KW-0999">Mitochondrion inner membrane</keyword>
<evidence type="ECO:0000256" key="1">
    <source>
        <dbReference type="ARBA" id="ARBA00005189"/>
    </source>
</evidence>
<comment type="function">
    <text evidence="12">Catalyzes the formation of phosphatidylethanolamine (PtdEtn) from phosphatidylserine (PtdSer). Plays a central role in phospholipid metabolism and in the interorganelle trafficking of phosphatidylserine.</text>
</comment>
<feature type="active site" description="Charge relay system; for autoendoproteolytic cleavage activity" evidence="12">
    <location>
        <position position="292"/>
    </location>
</feature>
<dbReference type="PANTHER" id="PTHR10067:SF6">
    <property type="entry name" value="PHOSPHATIDYLSERINE DECARBOXYLASE PROENZYME, MITOCHONDRIAL"/>
    <property type="match status" value="1"/>
</dbReference>
<dbReference type="PANTHER" id="PTHR10067">
    <property type="entry name" value="PHOSPHATIDYLSERINE DECARBOXYLASE"/>
    <property type="match status" value="1"/>
</dbReference>